<evidence type="ECO:0000256" key="12">
    <source>
        <dbReference type="ARBA" id="ARBA00023273"/>
    </source>
</evidence>
<keyword evidence="9" id="KW-0969">Cilium</keyword>
<dbReference type="InterPro" id="IPR026983">
    <property type="entry name" value="DHC"/>
</dbReference>
<dbReference type="GO" id="GO:0005930">
    <property type="term" value="C:axoneme"/>
    <property type="evidence" value="ECO:0007669"/>
    <property type="project" value="UniProtKB-SubCell"/>
</dbReference>
<evidence type="ECO:0000256" key="5">
    <source>
        <dbReference type="ARBA" id="ARBA00022741"/>
    </source>
</evidence>
<keyword evidence="7" id="KW-0243">Dynein</keyword>
<feature type="compositionally biased region" description="Basic and acidic residues" evidence="14">
    <location>
        <begin position="130"/>
        <end position="143"/>
    </location>
</feature>
<evidence type="ECO:0000259" key="16">
    <source>
        <dbReference type="Pfam" id="PF12774"/>
    </source>
</evidence>
<keyword evidence="5" id="KW-0547">Nucleotide-binding</keyword>
<evidence type="ECO:0000256" key="9">
    <source>
        <dbReference type="ARBA" id="ARBA00023069"/>
    </source>
</evidence>
<feature type="region of interest" description="Disordered" evidence="14">
    <location>
        <begin position="107"/>
        <end position="143"/>
    </location>
</feature>
<keyword evidence="3" id="KW-0493">Microtubule</keyword>
<reference evidence="17" key="2">
    <citation type="submission" date="2022-10" db="EMBL/GenBank/DDBJ databases">
        <authorList>
            <consortium name="ENA_rothamsted_submissions"/>
            <consortium name="culmorum"/>
            <person name="King R."/>
        </authorList>
    </citation>
    <scope>NUCLEOTIDE SEQUENCE</scope>
</reference>
<evidence type="ECO:0000256" key="11">
    <source>
        <dbReference type="ARBA" id="ARBA00023212"/>
    </source>
</evidence>
<dbReference type="FunFam" id="1.10.287.2620:FF:000002">
    <property type="entry name" value="Dynein heavy chain 2, axonemal"/>
    <property type="match status" value="1"/>
</dbReference>
<dbReference type="GO" id="GO:0005874">
    <property type="term" value="C:microtubule"/>
    <property type="evidence" value="ECO:0007669"/>
    <property type="project" value="UniProtKB-KW"/>
</dbReference>
<dbReference type="SUPFAM" id="SSF52540">
    <property type="entry name" value="P-loop containing nucleoside triphosphate hydrolases"/>
    <property type="match status" value="2"/>
</dbReference>
<evidence type="ECO:0000313" key="17">
    <source>
        <dbReference type="EMBL" id="CAH1180398.1"/>
    </source>
</evidence>
<keyword evidence="10" id="KW-0505">Motor protein</keyword>
<comment type="subcellular location">
    <subcellularLocation>
        <location evidence="1">Cytoplasm</location>
        <location evidence="1">Cytoskeleton</location>
        <location evidence="1">Cilium axoneme</location>
    </subcellularLocation>
</comment>
<dbReference type="FunFam" id="1.20.140.100:FF:000004">
    <property type="entry name" value="Dynein axonemal heavy chain 6"/>
    <property type="match status" value="1"/>
</dbReference>
<dbReference type="Pfam" id="PF08393">
    <property type="entry name" value="DHC_N2"/>
    <property type="match status" value="1"/>
</dbReference>
<evidence type="ECO:0000256" key="13">
    <source>
        <dbReference type="SAM" id="Coils"/>
    </source>
</evidence>
<dbReference type="Gene3D" id="3.20.180.20">
    <property type="entry name" value="Dynein heavy chain, N-terminal domain 2"/>
    <property type="match status" value="1"/>
</dbReference>
<dbReference type="InterPro" id="IPR035699">
    <property type="entry name" value="AAA_6"/>
</dbReference>
<dbReference type="Gene3D" id="1.10.287.2620">
    <property type="match status" value="1"/>
</dbReference>
<dbReference type="FunFam" id="1.20.58.1120:FF:000001">
    <property type="entry name" value="dynein heavy chain 2, axonemal"/>
    <property type="match status" value="1"/>
</dbReference>
<dbReference type="PANTHER" id="PTHR45703">
    <property type="entry name" value="DYNEIN HEAVY CHAIN"/>
    <property type="match status" value="1"/>
</dbReference>
<dbReference type="Gene3D" id="3.40.50.300">
    <property type="entry name" value="P-loop containing nucleotide triphosphate hydrolases"/>
    <property type="match status" value="2"/>
</dbReference>
<keyword evidence="2" id="KW-0963">Cytoplasm</keyword>
<evidence type="ECO:0000313" key="18">
    <source>
        <dbReference type="Proteomes" id="UP001153737"/>
    </source>
</evidence>
<evidence type="ECO:0000256" key="8">
    <source>
        <dbReference type="ARBA" id="ARBA00023054"/>
    </source>
</evidence>
<dbReference type="GO" id="GO:0005524">
    <property type="term" value="F:ATP binding"/>
    <property type="evidence" value="ECO:0007669"/>
    <property type="project" value="UniProtKB-KW"/>
</dbReference>
<protein>
    <recommendedName>
        <fullName evidence="19">Dynein heavy chain</fullName>
    </recommendedName>
</protein>
<dbReference type="GO" id="GO:0030286">
    <property type="term" value="C:dynein complex"/>
    <property type="evidence" value="ECO:0007669"/>
    <property type="project" value="UniProtKB-KW"/>
</dbReference>
<dbReference type="Pfam" id="PF12774">
    <property type="entry name" value="AAA_6"/>
    <property type="match status" value="1"/>
</dbReference>
<feature type="domain" description="Dynein heavy chain hydrolytic ATP-binding dynein motor region" evidence="16">
    <location>
        <begin position="1383"/>
        <end position="1709"/>
    </location>
</feature>
<feature type="non-terminal residue" evidence="17">
    <location>
        <position position="1821"/>
    </location>
</feature>
<evidence type="ECO:0000256" key="3">
    <source>
        <dbReference type="ARBA" id="ARBA00022701"/>
    </source>
</evidence>
<keyword evidence="12" id="KW-0966">Cell projection</keyword>
<feature type="coiled-coil region" evidence="13">
    <location>
        <begin position="807"/>
        <end position="841"/>
    </location>
</feature>
<evidence type="ECO:0000259" key="15">
    <source>
        <dbReference type="Pfam" id="PF08393"/>
    </source>
</evidence>
<sequence>MTFHRLNINLLFVNMENTEYDYQTFGKMFAQKSPWLPVARLEEEVSNSFLYEREQAIQYPPIFAKKSWTKATVEKETQIFYEPTETIGATFTPAAKFLRIKELPGRKKKLNPSPLGEDGKLQYPPKKSRKQIENEQRQAEEKSKALETANMFVDVEDLLSGRYHQRRMEKKLKIAKEKSMCRKFELLKWEGFALERKMLEKLEAILPKDPDWQKHHLRKQAAKDTNKMIKQKDLQRIVYYLTEGIGPEYVAAYDRSFFACFRSKIPPKLTKLKEFRAMVAADERDVMKLYCIFMRKHLLTYVLQDPAEMKRLQFHTFPIDFPILLIRAPVPWHTQYCLSTQFMEKHYHNGNIVVRSIRDLWYKKYDQMHILPLSTLLETDEPLSPAIFERRVNDICAESRKLLLEQWLPACADIFLKYKAAWRPLVPRSSSDSTEIIEEFFDCVNMLLAKELRGLVMRSLEHFANLFQRFKDGNDFGEEYADFALPNLPIITLILKPHLGTDSLTLSPTLEDIQEMLTRCFKRILDVNVKVSRIEMLMFSEFSKSEKYLFSVRESEGPVQAVFRKMIDSITPNYVGPKKYLEAYTKYHYILDGGLEKELEDFFSIEPFPVLKDFARKIKKYEDIKEEVIDLRRNVPLNFFNLDCSEVNEALYAILDNLRKKTVNFFVQENHNHNRRICDTFDEMSQKVSGSPDTVADLVALQNYVVESRDVTMYNLKEQIRKTAEYVVFLMDYAHLPVEDIQLNSRVFLWPKDMESVIEVAIQRLNMKRDQAETVLRNKRTAFDARLKKHEKLLIAFKKKDPPILTMEEMEESVAAVESIVQKLEEDKMEAEQINEEEQLLDIDISPFINLYKMLSVIEPYDKLWHTVLEFHENYDIWYYGPFADLDADQITDYVDGVWRTLYKLAKTLNDNPGSKRIAEMVRAKVEKFKQFLPVLQTICNKGLQKRHWDRISEIVGVVLEISEFSTLNDMIEAGLPKFTQQLEEIGAAATKEYALEKNLLKMKEEWQDICFECVPYRETGVNILSAVDDIQVMMDDHILKAQTMRGSPYVKAFEEEMQAWETKLITMQDILDQWLMCQATWMYLEPIFSSEDIMRQMPTEARSFKTVDRVWRAIQNNTAKDTHVLKATEFKNMLGLLRENNKLLDEIQKGLNDYLEKKRLFFPRFFFLSNDELLEILSETKDPLRVQPHLKKCFEGIYSLEFTKDEEIVGMVSAEKEKVPLCTKIVPADAKGMVEKWLVQVEKIMIQSLKDITRDSVNNYPTVDRPTWVLAWPGQIVQCVDCVQWTSEVTNAIFSGALEEQEEICTEQIEQSVKLVQGKLKPNNQVTVEALIVIDVHCRDIVRTLKELKVTSIADFNWISQLRYYWKDHSVTVSMITTEVMYGFEYLGNTGRLVATPLTDRCYRTLMGALKLNLGGAPEGPAGTGKTETCKDLAKAVAKKCVVFNCSDGLDYKALGKFFKGLAQAGAWACFDEFNRIELEVLSVVAQQISSIQLAVAAKLTKFVFEGTEITLDPTCTVFITMNPGYAGRQELPDNLKVLFRTVAMMVPDYAMIGAISLYSYGFVQATNLAQKIVHTYKLCSEQLSSQNHYDYGMRAVKSVLLAAGALKRGYPDVQEAQLVLRAIIDVNLPKFLAQDVPLFIGIYKDLFPGIELPVFERADLIACLIEEIKKKNLQPTPWFVEKCMQIYEMILVRHGLMIVGRPMGGKTSAYQSLAEGLGSLANRTDAKLAENQVIYKIINPKAISMGQLYGQFDPASHEWSDGVLATTFRDYANSYTSDRKWIIFDGPVDAVWIENMNTVLDDNKKLCLMSGEIIQVGCV</sequence>
<dbReference type="Gene3D" id="1.10.8.710">
    <property type="match status" value="1"/>
</dbReference>
<dbReference type="InterPro" id="IPR042228">
    <property type="entry name" value="Dynein_linker_3"/>
</dbReference>
<keyword evidence="6" id="KW-0067">ATP-binding</keyword>
<keyword evidence="11" id="KW-0206">Cytoskeleton</keyword>
<organism evidence="17 18">
    <name type="scientific">Phaedon cochleariae</name>
    <name type="common">Mustard beetle</name>
    <dbReference type="NCBI Taxonomy" id="80249"/>
    <lineage>
        <taxon>Eukaryota</taxon>
        <taxon>Metazoa</taxon>
        <taxon>Ecdysozoa</taxon>
        <taxon>Arthropoda</taxon>
        <taxon>Hexapoda</taxon>
        <taxon>Insecta</taxon>
        <taxon>Pterygota</taxon>
        <taxon>Neoptera</taxon>
        <taxon>Endopterygota</taxon>
        <taxon>Coleoptera</taxon>
        <taxon>Polyphaga</taxon>
        <taxon>Cucujiformia</taxon>
        <taxon>Chrysomeloidea</taxon>
        <taxon>Chrysomelidae</taxon>
        <taxon>Chrysomelinae</taxon>
        <taxon>Chrysomelini</taxon>
        <taxon>Phaedon</taxon>
    </lineage>
</organism>
<dbReference type="InterPro" id="IPR042222">
    <property type="entry name" value="Dynein_2_N"/>
</dbReference>
<feature type="domain" description="Dynein heavy chain linker" evidence="15">
    <location>
        <begin position="853"/>
        <end position="1256"/>
    </location>
</feature>
<accession>A0A9P0GV96</accession>
<dbReference type="EMBL" id="OU896714">
    <property type="protein sequence ID" value="CAH1180398.1"/>
    <property type="molecule type" value="Genomic_DNA"/>
</dbReference>
<evidence type="ECO:0000256" key="7">
    <source>
        <dbReference type="ARBA" id="ARBA00023017"/>
    </source>
</evidence>
<dbReference type="InterPro" id="IPR027417">
    <property type="entry name" value="P-loop_NTPase"/>
</dbReference>
<reference evidence="17" key="1">
    <citation type="submission" date="2022-01" db="EMBL/GenBank/DDBJ databases">
        <authorList>
            <person name="King R."/>
        </authorList>
    </citation>
    <scope>NUCLEOTIDE SEQUENCE</scope>
</reference>
<dbReference type="Proteomes" id="UP001153737">
    <property type="component" value="Chromosome 8"/>
</dbReference>
<dbReference type="Gene3D" id="1.20.58.1120">
    <property type="match status" value="1"/>
</dbReference>
<gene>
    <name evidence="17" type="ORF">PHAECO_LOCUS11850</name>
</gene>
<dbReference type="GO" id="GO:0045505">
    <property type="term" value="F:dynein intermediate chain binding"/>
    <property type="evidence" value="ECO:0007669"/>
    <property type="project" value="InterPro"/>
</dbReference>
<evidence type="ECO:0000256" key="1">
    <source>
        <dbReference type="ARBA" id="ARBA00004430"/>
    </source>
</evidence>
<dbReference type="FunFam" id="3.20.180.20:FF:000003">
    <property type="entry name" value="Dynein heavy chain 12, axonemal"/>
    <property type="match status" value="1"/>
</dbReference>
<evidence type="ECO:0000256" key="4">
    <source>
        <dbReference type="ARBA" id="ARBA00022737"/>
    </source>
</evidence>
<dbReference type="GO" id="GO:0051959">
    <property type="term" value="F:dynein light intermediate chain binding"/>
    <property type="evidence" value="ECO:0007669"/>
    <property type="project" value="InterPro"/>
</dbReference>
<dbReference type="Gene3D" id="1.20.140.100">
    <property type="entry name" value="Dynein heavy chain, N-terminal domain 2"/>
    <property type="match status" value="1"/>
</dbReference>
<evidence type="ECO:0000256" key="6">
    <source>
        <dbReference type="ARBA" id="ARBA00022840"/>
    </source>
</evidence>
<keyword evidence="8 13" id="KW-0175">Coiled coil</keyword>
<dbReference type="PANTHER" id="PTHR45703:SF1">
    <property type="entry name" value="DYNEINS HEAVY CHAIN"/>
    <property type="match status" value="1"/>
</dbReference>
<evidence type="ECO:0000256" key="10">
    <source>
        <dbReference type="ARBA" id="ARBA00023175"/>
    </source>
</evidence>
<evidence type="ECO:0008006" key="19">
    <source>
        <dbReference type="Google" id="ProtNLM"/>
    </source>
</evidence>
<dbReference type="FunFam" id="1.10.8.710:FF:000004">
    <property type="entry name" value="Dynein axonemal heavy chain 6"/>
    <property type="match status" value="1"/>
</dbReference>
<proteinExistence type="predicted"/>
<dbReference type="InterPro" id="IPR043157">
    <property type="entry name" value="Dynein_AAA1S"/>
</dbReference>
<name>A0A9P0GV96_PHACE</name>
<evidence type="ECO:0000256" key="2">
    <source>
        <dbReference type="ARBA" id="ARBA00022490"/>
    </source>
</evidence>
<keyword evidence="4" id="KW-0677">Repeat</keyword>
<dbReference type="GO" id="GO:0007018">
    <property type="term" value="P:microtubule-based movement"/>
    <property type="evidence" value="ECO:0007669"/>
    <property type="project" value="InterPro"/>
</dbReference>
<dbReference type="FunFam" id="3.40.50.300:FF:000044">
    <property type="entry name" value="Dynein heavy chain 5, axonemal"/>
    <property type="match status" value="1"/>
</dbReference>
<dbReference type="InterPro" id="IPR013602">
    <property type="entry name" value="Dynein_heavy_linker"/>
</dbReference>
<keyword evidence="18" id="KW-1185">Reference proteome</keyword>
<evidence type="ECO:0000256" key="14">
    <source>
        <dbReference type="SAM" id="MobiDB-lite"/>
    </source>
</evidence>